<proteinExistence type="predicted"/>
<dbReference type="EMBL" id="CP025704">
    <property type="protein sequence ID" value="AUN96652.1"/>
    <property type="molecule type" value="Genomic_DNA"/>
</dbReference>
<dbReference type="KEGG" id="bsto:C0V70_00720"/>
<dbReference type="Proteomes" id="UP000235584">
    <property type="component" value="Chromosome"/>
</dbReference>
<reference evidence="1 2" key="1">
    <citation type="submission" date="2018-01" db="EMBL/GenBank/DDBJ databases">
        <title>Complete genome sequence of Bacteriovorax stolpii DSM12778.</title>
        <authorList>
            <person name="Tang B."/>
            <person name="Chang J."/>
        </authorList>
    </citation>
    <scope>NUCLEOTIDE SEQUENCE [LARGE SCALE GENOMIC DNA]</scope>
    <source>
        <strain evidence="1 2">DSM 12778</strain>
    </source>
</reference>
<evidence type="ECO:0000313" key="2">
    <source>
        <dbReference type="Proteomes" id="UP000235584"/>
    </source>
</evidence>
<name>A0A2K9NMD4_BACTC</name>
<organism evidence="1 2">
    <name type="scientific">Bacteriovorax stolpii</name>
    <name type="common">Bdellovibrio stolpii</name>
    <dbReference type="NCBI Taxonomy" id="960"/>
    <lineage>
        <taxon>Bacteria</taxon>
        <taxon>Pseudomonadati</taxon>
        <taxon>Bdellovibrionota</taxon>
        <taxon>Bacteriovoracia</taxon>
        <taxon>Bacteriovoracales</taxon>
        <taxon>Bacteriovoracaceae</taxon>
        <taxon>Bacteriovorax</taxon>
    </lineage>
</organism>
<accession>A0A2K9NMD4</accession>
<dbReference type="RefSeq" id="WP_102241947.1">
    <property type="nucleotide sequence ID" value="NZ_CP025704.1"/>
</dbReference>
<keyword evidence="2" id="KW-1185">Reference proteome</keyword>
<gene>
    <name evidence="1" type="ORF">C0V70_00720</name>
</gene>
<protein>
    <submittedName>
        <fullName evidence="1">Uncharacterized protein</fullName>
    </submittedName>
</protein>
<evidence type="ECO:0000313" key="1">
    <source>
        <dbReference type="EMBL" id="AUN96652.1"/>
    </source>
</evidence>
<dbReference type="AlphaFoldDB" id="A0A2K9NMD4"/>
<sequence length="389" mass="46104">MEFEQLHRLIDEKKWTLILRELDLLISKKDAGNDELILSAFEKMDRDFRERKAQRLYFEMWKIAYRSGKIKLAKNYAEFILDYLVELKRVPAIKQILAEFAAYGMLKNHKNIHAAEYILGKKDVSSLEEAEAFEFHPEMWKNSKESLKYFLLLEENWQLQHWKLAYEFILKFYYDKDLMLALTEKTFQLNKPNHQKKFMAFLQEKKVNTKRFEEKRPKVNTVEKTDKLHADYDQLAMDVMSGAVEPSITEQRKILLSIEDLHDDELLSKGKDMIVAFGLLGMDKVVVRLSERVIPLMTNVKERISIQFMMAQALFNHAEYYKVSDMVDDITGSEPLLNDEILAFYYLKAESLLKLKKHKAAKDIFIKIKQQNPHYRLVGERLRSLEENK</sequence>